<dbReference type="InterPro" id="IPR008878">
    <property type="entry name" value="Transposase_IS66_Orf2"/>
</dbReference>
<accession>A0A644ZDL1</accession>
<gene>
    <name evidence="1" type="ORF">SDC9_85587</name>
</gene>
<dbReference type="PANTHER" id="PTHR36455:SF1">
    <property type="entry name" value="BLR8292 PROTEIN"/>
    <property type="match status" value="1"/>
</dbReference>
<dbReference type="AlphaFoldDB" id="A0A644ZDL1"/>
<evidence type="ECO:0000313" key="1">
    <source>
        <dbReference type="EMBL" id="MPM38956.1"/>
    </source>
</evidence>
<dbReference type="EMBL" id="VSSQ01008473">
    <property type="protein sequence ID" value="MPM38956.1"/>
    <property type="molecule type" value="Genomic_DNA"/>
</dbReference>
<dbReference type="Pfam" id="PF05717">
    <property type="entry name" value="TnpB_IS66"/>
    <property type="match status" value="1"/>
</dbReference>
<dbReference type="PANTHER" id="PTHR36455">
    <property type="match status" value="1"/>
</dbReference>
<protein>
    <recommendedName>
        <fullName evidence="2">Transposase</fullName>
    </recommendedName>
</protein>
<proteinExistence type="predicted"/>
<sequence>MLTFSGSLKIFVAVEPCDMRKGFQGLYALASERLGEDPRQGALFVFINRRHNRIKILYFDGTGLWVMTKRLEEGTFSWPKSVEPGTSKLAIRPEALAMLTDGVDLKGAKLRPWYERES</sequence>
<dbReference type="NCBIfam" id="NF033819">
    <property type="entry name" value="IS66_TnpB"/>
    <property type="match status" value="1"/>
</dbReference>
<reference evidence="1" key="1">
    <citation type="submission" date="2019-08" db="EMBL/GenBank/DDBJ databases">
        <authorList>
            <person name="Kucharzyk K."/>
            <person name="Murdoch R.W."/>
            <person name="Higgins S."/>
            <person name="Loffler F."/>
        </authorList>
    </citation>
    <scope>NUCLEOTIDE SEQUENCE</scope>
</reference>
<name>A0A644ZDL1_9ZZZZ</name>
<comment type="caution">
    <text evidence="1">The sequence shown here is derived from an EMBL/GenBank/DDBJ whole genome shotgun (WGS) entry which is preliminary data.</text>
</comment>
<organism evidence="1">
    <name type="scientific">bioreactor metagenome</name>
    <dbReference type="NCBI Taxonomy" id="1076179"/>
    <lineage>
        <taxon>unclassified sequences</taxon>
        <taxon>metagenomes</taxon>
        <taxon>ecological metagenomes</taxon>
    </lineage>
</organism>
<evidence type="ECO:0008006" key="2">
    <source>
        <dbReference type="Google" id="ProtNLM"/>
    </source>
</evidence>